<name>A0A4Z2H9H5_9TELE</name>
<sequence length="355" mass="39165">MFFGGNWCASPALNFSWALCLKKTAMSAAFCGRMGEKKKEQQKESPHVDGFGAEPRSRRQSAMHTGEYSSGRCAVCGVRRAVTHAVDGSDSGLRGEDPVVQRWLNPGDSGERWERILRRRQSAGLRSGLGSRRQRHGEMRDFANMALRPLPAVRAGQMIRQFSATYGYARLINEPTIQADDQFHKPCESNVELQKSGRAANTNNPRGEALQIAILHTEKGTFCPGSSGEAVGVSVVRAFAPSGHFVECVSISLPVVRHHQSSHLCLGFMGASALQPKCLENSCELEMVPMTRNRDGLWGSVMTPSCELSGVLTEHQTCRHHRGQRRLLSSRSFAEGGPLHCAHQESEYRTSRIFN</sequence>
<evidence type="ECO:0000313" key="3">
    <source>
        <dbReference type="EMBL" id="TNN62528.1"/>
    </source>
</evidence>
<feature type="signal peptide" evidence="2">
    <location>
        <begin position="1"/>
        <end position="27"/>
    </location>
</feature>
<dbReference type="EMBL" id="SRLO01000291">
    <property type="protein sequence ID" value="TNN62528.1"/>
    <property type="molecule type" value="Genomic_DNA"/>
</dbReference>
<feature type="compositionally biased region" description="Basic and acidic residues" evidence="1">
    <location>
        <begin position="37"/>
        <end position="47"/>
    </location>
</feature>
<evidence type="ECO:0000256" key="2">
    <source>
        <dbReference type="SAM" id="SignalP"/>
    </source>
</evidence>
<gene>
    <name evidence="3" type="ORF">EYF80_027231</name>
</gene>
<accession>A0A4Z2H9H5</accession>
<comment type="caution">
    <text evidence="3">The sequence shown here is derived from an EMBL/GenBank/DDBJ whole genome shotgun (WGS) entry which is preliminary data.</text>
</comment>
<feature type="region of interest" description="Disordered" evidence="1">
    <location>
        <begin position="37"/>
        <end position="66"/>
    </location>
</feature>
<organism evidence="3 4">
    <name type="scientific">Liparis tanakae</name>
    <name type="common">Tanaka's snailfish</name>
    <dbReference type="NCBI Taxonomy" id="230148"/>
    <lineage>
        <taxon>Eukaryota</taxon>
        <taxon>Metazoa</taxon>
        <taxon>Chordata</taxon>
        <taxon>Craniata</taxon>
        <taxon>Vertebrata</taxon>
        <taxon>Euteleostomi</taxon>
        <taxon>Actinopterygii</taxon>
        <taxon>Neopterygii</taxon>
        <taxon>Teleostei</taxon>
        <taxon>Neoteleostei</taxon>
        <taxon>Acanthomorphata</taxon>
        <taxon>Eupercaria</taxon>
        <taxon>Perciformes</taxon>
        <taxon>Cottioidei</taxon>
        <taxon>Cottales</taxon>
        <taxon>Liparidae</taxon>
        <taxon>Liparis</taxon>
    </lineage>
</organism>
<dbReference type="Proteomes" id="UP000314294">
    <property type="component" value="Unassembled WGS sequence"/>
</dbReference>
<proteinExistence type="predicted"/>
<protein>
    <submittedName>
        <fullName evidence="3">Uncharacterized protein</fullName>
    </submittedName>
</protein>
<evidence type="ECO:0000313" key="4">
    <source>
        <dbReference type="Proteomes" id="UP000314294"/>
    </source>
</evidence>
<feature type="chain" id="PRO_5021473726" evidence="2">
    <location>
        <begin position="28"/>
        <end position="355"/>
    </location>
</feature>
<evidence type="ECO:0000256" key="1">
    <source>
        <dbReference type="SAM" id="MobiDB-lite"/>
    </source>
</evidence>
<reference evidence="3 4" key="1">
    <citation type="submission" date="2019-03" db="EMBL/GenBank/DDBJ databases">
        <title>First draft genome of Liparis tanakae, snailfish: a comprehensive survey of snailfish specific genes.</title>
        <authorList>
            <person name="Kim W."/>
            <person name="Song I."/>
            <person name="Jeong J.-H."/>
            <person name="Kim D."/>
            <person name="Kim S."/>
            <person name="Ryu S."/>
            <person name="Song J.Y."/>
            <person name="Lee S.K."/>
        </authorList>
    </citation>
    <scope>NUCLEOTIDE SEQUENCE [LARGE SCALE GENOMIC DNA]</scope>
    <source>
        <tissue evidence="3">Muscle</tissue>
    </source>
</reference>
<keyword evidence="4" id="KW-1185">Reference proteome</keyword>
<keyword evidence="2" id="KW-0732">Signal</keyword>
<dbReference type="AlphaFoldDB" id="A0A4Z2H9H5"/>